<dbReference type="OrthoDB" id="6510151at2759"/>
<evidence type="ECO:0000313" key="3">
    <source>
        <dbReference type="EnsemblMetazoa" id="ISCW021690-PA"/>
    </source>
</evidence>
<evidence type="ECO:0000313" key="2">
    <source>
        <dbReference type="EMBL" id="EEC13563.1"/>
    </source>
</evidence>
<organism>
    <name type="scientific">Ixodes scapularis</name>
    <name type="common">Black-legged tick</name>
    <name type="synonym">Deer tick</name>
    <dbReference type="NCBI Taxonomy" id="6945"/>
    <lineage>
        <taxon>Eukaryota</taxon>
        <taxon>Metazoa</taxon>
        <taxon>Ecdysozoa</taxon>
        <taxon>Arthropoda</taxon>
        <taxon>Chelicerata</taxon>
        <taxon>Arachnida</taxon>
        <taxon>Acari</taxon>
        <taxon>Parasitiformes</taxon>
        <taxon>Ixodida</taxon>
        <taxon>Ixodoidea</taxon>
        <taxon>Ixodidae</taxon>
        <taxon>Ixodinae</taxon>
        <taxon>Ixodes</taxon>
    </lineage>
</organism>
<protein>
    <submittedName>
        <fullName evidence="2 3">Uncharacterized protein</fullName>
    </submittedName>
</protein>
<keyword evidence="1" id="KW-0732">Signal</keyword>
<evidence type="ECO:0000256" key="1">
    <source>
        <dbReference type="SAM" id="SignalP"/>
    </source>
</evidence>
<evidence type="ECO:0000313" key="4">
    <source>
        <dbReference type="Proteomes" id="UP000001555"/>
    </source>
</evidence>
<gene>
    <name evidence="2" type="ORF">IscW_ISCW021690</name>
</gene>
<proteinExistence type="predicted"/>
<dbReference type="HOGENOM" id="CLU_399170_0_0_1"/>
<dbReference type="EMBL" id="ABJB010585633">
    <property type="status" value="NOT_ANNOTATED_CDS"/>
    <property type="molecule type" value="Genomic_DNA"/>
</dbReference>
<dbReference type="PaxDb" id="6945-B7Q3Z1"/>
<feature type="chain" id="PRO_5014568229" evidence="1">
    <location>
        <begin position="31"/>
        <end position="690"/>
    </location>
</feature>
<dbReference type="VEuPathDB" id="VectorBase:ISCW021690"/>
<dbReference type="InParanoid" id="B7Q3Z1"/>
<accession>B7Q3Z1</accession>
<dbReference type="EnsemblMetazoa" id="ISCW021690-RA">
    <property type="protein sequence ID" value="ISCW021690-PA"/>
    <property type="gene ID" value="ISCW021690"/>
</dbReference>
<dbReference type="VEuPathDB" id="VectorBase:ISCI021690"/>
<dbReference type="EMBL" id="ABJB010291402">
    <property type="status" value="NOT_ANNOTATED_CDS"/>
    <property type="molecule type" value="Genomic_DNA"/>
</dbReference>
<feature type="signal peptide" evidence="1">
    <location>
        <begin position="1"/>
        <end position="30"/>
    </location>
</feature>
<dbReference type="EMBL" id="ABJB011002141">
    <property type="status" value="NOT_ANNOTATED_CDS"/>
    <property type="molecule type" value="Genomic_DNA"/>
</dbReference>
<dbReference type="EMBL" id="ABJB010423307">
    <property type="status" value="NOT_ANNOTATED_CDS"/>
    <property type="molecule type" value="Genomic_DNA"/>
</dbReference>
<dbReference type="EMBL" id="ABJB010628834">
    <property type="status" value="NOT_ANNOTATED_CDS"/>
    <property type="molecule type" value="Genomic_DNA"/>
</dbReference>
<name>B7Q3Z1_IXOSC</name>
<dbReference type="VEuPathDB" id="VectorBase:ISCP_014763"/>
<dbReference type="AlphaFoldDB" id="B7Q3Z1"/>
<dbReference type="VEuPathDB" id="VectorBase:ISCP_000313"/>
<reference evidence="2 4" key="1">
    <citation type="submission" date="2008-03" db="EMBL/GenBank/DDBJ databases">
        <title>Annotation of Ixodes scapularis.</title>
        <authorList>
            <consortium name="Ixodes scapularis Genome Project Consortium"/>
            <person name="Caler E."/>
            <person name="Hannick L.I."/>
            <person name="Bidwell S."/>
            <person name="Joardar V."/>
            <person name="Thiagarajan M."/>
            <person name="Amedeo P."/>
            <person name="Galinsky K.J."/>
            <person name="Schobel S."/>
            <person name="Inman J."/>
            <person name="Hostetler J."/>
            <person name="Miller J."/>
            <person name="Hammond M."/>
            <person name="Megy K."/>
            <person name="Lawson D."/>
            <person name="Kodira C."/>
            <person name="Sutton G."/>
            <person name="Meyer J."/>
            <person name="Hill C.A."/>
            <person name="Birren B."/>
            <person name="Nene V."/>
            <person name="Collins F."/>
            <person name="Alarcon-Chaidez F."/>
            <person name="Wikel S."/>
            <person name="Strausberg R."/>
        </authorList>
    </citation>
    <scope>NUCLEOTIDE SEQUENCE [LARGE SCALE GENOMIC DNA]</scope>
    <source>
        <strain evidence="4">Wikel</strain>
        <strain evidence="2">Wikel colony</strain>
    </source>
</reference>
<sequence>MAPMKTCTVHLPVLTILFVAFFCSTREARGQETITAPQECSGTFKVHSTQVTLLVQQRVTSEDDVVNCQYVFEASESAGLLVFANGITAIDDGEIPGCPVTIYDGDNQQVSSLCGHYDTAVIPVSSSRVTVAYRPEYQGSPYTVTLDLQVTRSDDDTSVLCADAELFAVPSVPVKYGVVLRDDGSASDDEQVCDYKVVSNAVNETLKTGCLLTSGGDCKYEVLLIRLCDTEDIITAPQQCSGTFHVHSTQVTLFIQQNVTSQDDVIDCQFTFVAPEDSGLLFFINDITAIDDGEIPGCPVEIYGNVAEPPVTSLCGHYPTLVVPVTSSKAVVFYRPVYQGSPYTLTVDLQVTTSDDVPTQLCADAELYAVPSVPLKYDIVFRDDGGSHDAEEFCEIKVFSSDADESLKTRCLLTSDGVCRYEVRLNNGSVLAEADQVVGIADAGGEVTVRLYPSGLAGVLGLTLPAEFEPVDKLERPPSVPTESSATVTGSAADVDFNVTDSIVTDDTTTVARLCNTEDTITAPQQCSGTFHVHSTQVTLFIQQNVTSQDDVIDCQFTFVAPGDSGLLFFVNDITAIDDGDIPGCPVEIYGNELDPPLMSLCGHYPTLVVPVTSSKAVVLYRPVYQGSPYTLTVDLQVTTSDDVPTQLCADAELYAVPSVPLKYDIVFRDDGASSSAARVAVFSSMVYLT</sequence>
<keyword evidence="4" id="KW-1185">Reference proteome</keyword>
<dbReference type="Proteomes" id="UP000001555">
    <property type="component" value="Unassembled WGS sequence"/>
</dbReference>
<dbReference type="EMBL" id="DS853155">
    <property type="protein sequence ID" value="EEC13563.1"/>
    <property type="molecule type" value="Genomic_DNA"/>
</dbReference>
<reference evidence="3" key="2">
    <citation type="submission" date="2020-05" db="UniProtKB">
        <authorList>
            <consortium name="EnsemblMetazoa"/>
        </authorList>
    </citation>
    <scope>IDENTIFICATION</scope>
    <source>
        <strain evidence="3">wikel</strain>
    </source>
</reference>